<proteinExistence type="predicted"/>
<accession>A0A3E3J6Q9</accession>
<protein>
    <submittedName>
        <fullName evidence="1">Uncharacterized protein</fullName>
    </submittedName>
</protein>
<sequence>MPFTEICIYQVKPQKVDEFETLMSEAKAFLEKQPGLLLLRFVKREYHIDMEQIKEGLPPLKITRIVKSVKYMLYWEFDTKESYGAAQKNLYGSYWKPMEKCLIAPHDKYLGEELFSCRENR</sequence>
<reference evidence="1 2" key="1">
    <citation type="submission" date="2018-08" db="EMBL/GenBank/DDBJ databases">
        <title>A genome reference for cultivated species of the human gut microbiota.</title>
        <authorList>
            <person name="Zou Y."/>
            <person name="Xue W."/>
            <person name="Luo G."/>
        </authorList>
    </citation>
    <scope>NUCLEOTIDE SEQUENCE [LARGE SCALE GENOMIC DNA]</scope>
    <source>
        <strain evidence="1 2">AF26-4BH</strain>
    </source>
</reference>
<dbReference type="AlphaFoldDB" id="A0A3E3J6Q9"/>
<dbReference type="InterPro" id="IPR011008">
    <property type="entry name" value="Dimeric_a/b-barrel"/>
</dbReference>
<dbReference type="Proteomes" id="UP000261166">
    <property type="component" value="Unassembled WGS sequence"/>
</dbReference>
<evidence type="ECO:0000313" key="1">
    <source>
        <dbReference type="EMBL" id="RGE74691.1"/>
    </source>
</evidence>
<comment type="caution">
    <text evidence="1">The sequence shown here is derived from an EMBL/GenBank/DDBJ whole genome shotgun (WGS) entry which is preliminary data.</text>
</comment>
<dbReference type="SUPFAM" id="SSF54909">
    <property type="entry name" value="Dimeric alpha+beta barrel"/>
    <property type="match status" value="1"/>
</dbReference>
<gene>
    <name evidence="1" type="ORF">DWY69_01660</name>
</gene>
<dbReference type="OrthoDB" id="9255944at2"/>
<dbReference type="EMBL" id="QVLU01000001">
    <property type="protein sequence ID" value="RGE74691.1"/>
    <property type="molecule type" value="Genomic_DNA"/>
</dbReference>
<name>A0A3E3J6Q9_9FIRM</name>
<evidence type="ECO:0000313" key="2">
    <source>
        <dbReference type="Proteomes" id="UP000261166"/>
    </source>
</evidence>
<organism evidence="1 2">
    <name type="scientific">Eisenbergiella massiliensis</name>
    <dbReference type="NCBI Taxonomy" id="1720294"/>
    <lineage>
        <taxon>Bacteria</taxon>
        <taxon>Bacillati</taxon>
        <taxon>Bacillota</taxon>
        <taxon>Clostridia</taxon>
        <taxon>Lachnospirales</taxon>
        <taxon>Lachnospiraceae</taxon>
        <taxon>Eisenbergiella</taxon>
    </lineage>
</organism>
<dbReference type="RefSeq" id="WP_025489095.1">
    <property type="nucleotide sequence ID" value="NZ_JBKVAZ010000015.1"/>
</dbReference>
<dbReference type="Gene3D" id="3.30.70.100">
    <property type="match status" value="1"/>
</dbReference>